<name>A0ABY6GI74_9PROT</name>
<evidence type="ECO:0008006" key="4">
    <source>
        <dbReference type="Google" id="ProtNLM"/>
    </source>
</evidence>
<dbReference type="EMBL" id="CP107052">
    <property type="protein sequence ID" value="UYH50573.1"/>
    <property type="molecule type" value="Genomic_DNA"/>
</dbReference>
<dbReference type="RefSeq" id="WP_319806158.1">
    <property type="nucleotide sequence ID" value="NZ_CP107052.1"/>
</dbReference>
<keyword evidence="1" id="KW-0812">Transmembrane</keyword>
<proteinExistence type="predicted"/>
<keyword evidence="3" id="KW-1185">Reference proteome</keyword>
<evidence type="ECO:0000313" key="3">
    <source>
        <dbReference type="Proteomes" id="UP001163831"/>
    </source>
</evidence>
<feature type="transmembrane region" description="Helical" evidence="1">
    <location>
        <begin position="59"/>
        <end position="82"/>
    </location>
</feature>
<accession>A0ABY6GI74</accession>
<dbReference type="Proteomes" id="UP001163831">
    <property type="component" value="Chromosome"/>
</dbReference>
<keyword evidence="1" id="KW-0472">Membrane</keyword>
<protein>
    <recommendedName>
        <fullName evidence="4">Haemolysin XhlA</fullName>
    </recommendedName>
</protein>
<gene>
    <name evidence="2" type="ORF">N5W20_05445</name>
</gene>
<reference evidence="2" key="1">
    <citation type="submission" date="2022-10" db="EMBL/GenBank/DDBJ databases">
        <title>Candidatus Kirkpatrella diaphorinas gen. nov., sp. nov., an uncultured endosymbiont identified in a population of Diaphorina citri from Hawaii.</title>
        <authorList>
            <person name="Henry E.M."/>
            <person name="Carlson C.R."/>
            <person name="Kuo Y.-W."/>
        </authorList>
    </citation>
    <scope>NUCLEOTIDE SEQUENCE</scope>
    <source>
        <strain evidence="2">CADCRV1</strain>
    </source>
</reference>
<evidence type="ECO:0000256" key="1">
    <source>
        <dbReference type="SAM" id="Phobius"/>
    </source>
</evidence>
<sequence>MTEVSTSRELAYTLGQLDSKVDLLLRMVSSNEERSRDDLSTLNKRITVLERGRAQLSGVFAAMGAVGTAVGFISEFLLSHFFNGFSNK</sequence>
<organism evidence="2 3">
    <name type="scientific">Candidatus Kirkpatrickella diaphorinae</name>
    <dbReference type="NCBI Taxonomy" id="2984322"/>
    <lineage>
        <taxon>Bacteria</taxon>
        <taxon>Pseudomonadati</taxon>
        <taxon>Pseudomonadota</taxon>
        <taxon>Alphaproteobacteria</taxon>
        <taxon>Acetobacterales</taxon>
        <taxon>Acetobacteraceae</taxon>
        <taxon>Candidatus Kirkpatrickella</taxon>
    </lineage>
</organism>
<keyword evidence="1" id="KW-1133">Transmembrane helix</keyword>
<evidence type="ECO:0000313" key="2">
    <source>
        <dbReference type="EMBL" id="UYH50573.1"/>
    </source>
</evidence>